<name>A0A1W1X9W8_9BACT</name>
<dbReference type="Proteomes" id="UP000192783">
    <property type="component" value="Unassembled WGS sequence"/>
</dbReference>
<protein>
    <submittedName>
        <fullName evidence="3">Uncharacterized protein</fullName>
    </submittedName>
</protein>
<evidence type="ECO:0000256" key="2">
    <source>
        <dbReference type="SAM" id="MobiDB-lite"/>
    </source>
</evidence>
<reference evidence="3 4" key="1">
    <citation type="submission" date="2017-04" db="EMBL/GenBank/DDBJ databases">
        <authorList>
            <person name="Afonso C.L."/>
            <person name="Miller P.J."/>
            <person name="Scott M.A."/>
            <person name="Spackman E."/>
            <person name="Goraichik I."/>
            <person name="Dimitrov K.M."/>
            <person name="Suarez D.L."/>
            <person name="Swayne D.E."/>
        </authorList>
    </citation>
    <scope>NUCLEOTIDE SEQUENCE [LARGE SCALE GENOMIC DNA]</scope>
    <source>
        <strain evidence="3 4">DSM 13146</strain>
    </source>
</reference>
<organism evidence="3 4">
    <name type="scientific">Desulfacinum hydrothermale DSM 13146</name>
    <dbReference type="NCBI Taxonomy" id="1121390"/>
    <lineage>
        <taxon>Bacteria</taxon>
        <taxon>Pseudomonadati</taxon>
        <taxon>Thermodesulfobacteriota</taxon>
        <taxon>Syntrophobacteria</taxon>
        <taxon>Syntrophobacterales</taxon>
        <taxon>Syntrophobacteraceae</taxon>
        <taxon>Desulfacinum</taxon>
    </lineage>
</organism>
<dbReference type="EMBL" id="FWXF01000004">
    <property type="protein sequence ID" value="SMC20689.1"/>
    <property type="molecule type" value="Genomic_DNA"/>
</dbReference>
<dbReference type="RefSeq" id="WP_084056766.1">
    <property type="nucleotide sequence ID" value="NZ_FWXF01000004.1"/>
</dbReference>
<feature type="region of interest" description="Disordered" evidence="2">
    <location>
        <begin position="391"/>
        <end position="412"/>
    </location>
</feature>
<gene>
    <name evidence="3" type="ORF">SAMN02746041_00989</name>
</gene>
<sequence length="412" mass="46522">MTKKKTKNLLNLTENERREVELMIDRLRLQDPNGQSLDHCLKTLKEVLESRQKLATALLDYLSRQENGVCFRAFCELRSVVTEKKLVKVVRKAEYRLRQKGFRLPDEARHEPDPSTPVTLIRQETRKKECHLVTPAEGGIWQYSAYLPIKGEPNFLMVVLTVTSPFKAEMFHASFQPRKKYRELLRGSVEHMDAHAHAVPLAHMAQVFFELDRLNRLQTLKRDQILLARQALSPHRSGETGFRCQVFWRDELPSHNGGDVDSLVESALRDLGSTVPIFLESEIPEMAAAELETVQSSVLVVPDHVKAAQEGEVVAKAARAFFDSQLLEILANHYLETSLSRYLADDHRGAGLFLALAEHVASLKDPGESPVTVRLMAEALRALYDVSFGPEDELPDVDDETESDRGGLILPG</sequence>
<feature type="compositionally biased region" description="Acidic residues" evidence="2">
    <location>
        <begin position="391"/>
        <end position="402"/>
    </location>
</feature>
<evidence type="ECO:0000313" key="4">
    <source>
        <dbReference type="Proteomes" id="UP000192783"/>
    </source>
</evidence>
<evidence type="ECO:0000256" key="1">
    <source>
        <dbReference type="SAM" id="Coils"/>
    </source>
</evidence>
<evidence type="ECO:0000313" key="3">
    <source>
        <dbReference type="EMBL" id="SMC20689.1"/>
    </source>
</evidence>
<dbReference type="OrthoDB" id="5495443at2"/>
<accession>A0A1W1X9W8</accession>
<keyword evidence="1" id="KW-0175">Coiled coil</keyword>
<feature type="coiled-coil region" evidence="1">
    <location>
        <begin position="3"/>
        <end position="30"/>
    </location>
</feature>
<proteinExistence type="predicted"/>
<keyword evidence="4" id="KW-1185">Reference proteome</keyword>
<dbReference type="STRING" id="1121390.SAMN02746041_00989"/>
<dbReference type="AlphaFoldDB" id="A0A1W1X9W8"/>